<protein>
    <submittedName>
        <fullName evidence="1">Uncharacterized protein</fullName>
    </submittedName>
</protein>
<dbReference type="EMBL" id="JEMT01027043">
    <property type="protein sequence ID" value="EXX58080.1"/>
    <property type="molecule type" value="Genomic_DNA"/>
</dbReference>
<evidence type="ECO:0000313" key="2">
    <source>
        <dbReference type="Proteomes" id="UP000022910"/>
    </source>
</evidence>
<accession>A0A015IV03</accession>
<comment type="caution">
    <text evidence="1">The sequence shown here is derived from an EMBL/GenBank/DDBJ whole genome shotgun (WGS) entry which is preliminary data.</text>
</comment>
<dbReference type="AlphaFoldDB" id="A0A015IV03"/>
<dbReference type="Proteomes" id="UP000022910">
    <property type="component" value="Unassembled WGS sequence"/>
</dbReference>
<keyword evidence="2" id="KW-1185">Reference proteome</keyword>
<reference evidence="1 2" key="1">
    <citation type="submission" date="2014-02" db="EMBL/GenBank/DDBJ databases">
        <title>Single nucleus genome sequencing reveals high similarity among nuclei of an endomycorrhizal fungus.</title>
        <authorList>
            <person name="Lin K."/>
            <person name="Geurts R."/>
            <person name="Zhang Z."/>
            <person name="Limpens E."/>
            <person name="Saunders D.G."/>
            <person name="Mu D."/>
            <person name="Pang E."/>
            <person name="Cao H."/>
            <person name="Cha H."/>
            <person name="Lin T."/>
            <person name="Zhou Q."/>
            <person name="Shang Y."/>
            <person name="Li Y."/>
            <person name="Ivanov S."/>
            <person name="Sharma T."/>
            <person name="Velzen R.V."/>
            <person name="Ruijter N.D."/>
            <person name="Aanen D.K."/>
            <person name="Win J."/>
            <person name="Kamoun S."/>
            <person name="Bisseling T."/>
            <person name="Huang S."/>
        </authorList>
    </citation>
    <scope>NUCLEOTIDE SEQUENCE [LARGE SCALE GENOMIC DNA]</scope>
    <source>
        <strain evidence="2">DAOM197198w</strain>
    </source>
</reference>
<gene>
    <name evidence="1" type="ORF">RirG_201180</name>
</gene>
<proteinExistence type="predicted"/>
<sequence>MVLVNRYENWFLTYRVKVDKIWKVTIKEEGNKTIIRLRIEEGENFILVDVHIIIRLKEKKVKLIMEDKDNMIIEERLMEKGLGWVRSKLIIGNEKYIRRIEIPRIKNKSRDKN</sequence>
<name>A0A015IV03_RHIIW</name>
<organism evidence="1 2">
    <name type="scientific">Rhizophagus irregularis (strain DAOM 197198w)</name>
    <name type="common">Glomus intraradices</name>
    <dbReference type="NCBI Taxonomy" id="1432141"/>
    <lineage>
        <taxon>Eukaryota</taxon>
        <taxon>Fungi</taxon>
        <taxon>Fungi incertae sedis</taxon>
        <taxon>Mucoromycota</taxon>
        <taxon>Glomeromycotina</taxon>
        <taxon>Glomeromycetes</taxon>
        <taxon>Glomerales</taxon>
        <taxon>Glomeraceae</taxon>
        <taxon>Rhizophagus</taxon>
    </lineage>
</organism>
<evidence type="ECO:0000313" key="1">
    <source>
        <dbReference type="EMBL" id="EXX58080.1"/>
    </source>
</evidence>
<dbReference type="HOGENOM" id="CLU_171276_0_0_1"/>